<evidence type="ECO:0000313" key="2">
    <source>
        <dbReference type="Proteomes" id="UP000053060"/>
    </source>
</evidence>
<sequence>MYRDASVVDQDIDSAERLDSTVYDSSPVSFIGDVVLVQPESIALEFVGKCGADYIELVGTHIRGDYATTALS</sequence>
<gene>
    <name evidence="1" type="ORF">Z045_24960</name>
</gene>
<protein>
    <submittedName>
        <fullName evidence="1">Uncharacterized protein</fullName>
    </submittedName>
</protein>
<reference evidence="1 2" key="2">
    <citation type="journal article" date="2016" name="Genome Announc.">
        <title>Draft Genome Sequence of a Versatile Hydrocarbon-Degrading Bacterium, Rhodococcus pyridinivorans Strain KG-16, Collected from Oil Fields in India.</title>
        <authorList>
            <person name="Aggarwal R.K."/>
            <person name="Dawar C."/>
            <person name="Phanindranath R."/>
            <person name="Mutnuri L."/>
            <person name="Dayal A.M."/>
        </authorList>
    </citation>
    <scope>NUCLEOTIDE SEQUENCE [LARGE SCALE GENOMIC DNA]</scope>
    <source>
        <strain evidence="1 2">KG-16</strain>
    </source>
</reference>
<dbReference type="EMBL" id="AZXY01000022">
    <property type="protein sequence ID" value="KSZ56109.1"/>
    <property type="molecule type" value="Genomic_DNA"/>
</dbReference>
<dbReference type="Proteomes" id="UP000053060">
    <property type="component" value="Unassembled WGS sequence"/>
</dbReference>
<accession>A0A0V9UDE1</accession>
<reference evidence="2" key="1">
    <citation type="submission" date="2015-01" db="EMBL/GenBank/DDBJ databases">
        <title>Draft genome sequence of Rhodococcus pyridinivorans strain KG-16, a hydrocarbon-degrading bacterium.</title>
        <authorList>
            <person name="Aggarwal R.K."/>
            <person name="Dawar C."/>
        </authorList>
    </citation>
    <scope>NUCLEOTIDE SEQUENCE [LARGE SCALE GENOMIC DNA]</scope>
    <source>
        <strain evidence="2">KG-16</strain>
    </source>
</reference>
<comment type="caution">
    <text evidence="1">The sequence shown here is derived from an EMBL/GenBank/DDBJ whole genome shotgun (WGS) entry which is preliminary data.</text>
</comment>
<organism evidence="1 2">
    <name type="scientific">Rhodococcus pyridinivorans KG-16</name>
    <dbReference type="NCBI Taxonomy" id="1441730"/>
    <lineage>
        <taxon>Bacteria</taxon>
        <taxon>Bacillati</taxon>
        <taxon>Actinomycetota</taxon>
        <taxon>Actinomycetes</taxon>
        <taxon>Mycobacteriales</taxon>
        <taxon>Nocardiaceae</taxon>
        <taxon>Rhodococcus</taxon>
    </lineage>
</organism>
<evidence type="ECO:0000313" key="1">
    <source>
        <dbReference type="EMBL" id="KSZ56109.1"/>
    </source>
</evidence>
<dbReference type="AlphaFoldDB" id="A0A0V9UDE1"/>
<name>A0A0V9UDE1_9NOCA</name>
<proteinExistence type="predicted"/>